<keyword evidence="3" id="KW-1185">Reference proteome</keyword>
<evidence type="ECO:0000259" key="1">
    <source>
        <dbReference type="Pfam" id="PF01323"/>
    </source>
</evidence>
<dbReference type="SUPFAM" id="SSF52833">
    <property type="entry name" value="Thioredoxin-like"/>
    <property type="match status" value="1"/>
</dbReference>
<gene>
    <name evidence="2" type="ORF">PSU4_45880</name>
</gene>
<dbReference type="PANTHER" id="PTHR13887">
    <property type="entry name" value="GLUTATHIONE S-TRANSFERASE KAPPA"/>
    <property type="match status" value="1"/>
</dbReference>
<dbReference type="InterPro" id="IPR001853">
    <property type="entry name" value="DSBA-like_thioredoxin_dom"/>
</dbReference>
<dbReference type="OrthoDB" id="9799122at2"/>
<dbReference type="InterPro" id="IPR036249">
    <property type="entry name" value="Thioredoxin-like_sf"/>
</dbReference>
<organism evidence="2 3">
    <name type="scientific">Pseudonocardia sulfidoxydans NBRC 16205</name>
    <dbReference type="NCBI Taxonomy" id="1223511"/>
    <lineage>
        <taxon>Bacteria</taxon>
        <taxon>Bacillati</taxon>
        <taxon>Actinomycetota</taxon>
        <taxon>Actinomycetes</taxon>
        <taxon>Pseudonocardiales</taxon>
        <taxon>Pseudonocardiaceae</taxon>
        <taxon>Pseudonocardia</taxon>
    </lineage>
</organism>
<dbReference type="RefSeq" id="WP_147112202.1">
    <property type="nucleotide sequence ID" value="NZ_BJVJ01000059.1"/>
</dbReference>
<feature type="domain" description="DSBA-like thioredoxin" evidence="1">
    <location>
        <begin position="10"/>
        <end position="212"/>
    </location>
</feature>
<dbReference type="Proteomes" id="UP000321685">
    <property type="component" value="Unassembled WGS sequence"/>
</dbReference>
<reference evidence="2 3" key="1">
    <citation type="submission" date="2019-07" db="EMBL/GenBank/DDBJ databases">
        <title>Whole genome shotgun sequence of Pseudonocardia sulfidoxydans NBRC 16205.</title>
        <authorList>
            <person name="Hosoyama A."/>
            <person name="Uohara A."/>
            <person name="Ohji S."/>
            <person name="Ichikawa N."/>
        </authorList>
    </citation>
    <scope>NUCLEOTIDE SEQUENCE [LARGE SCALE GENOMIC DNA]</scope>
    <source>
        <strain evidence="2 3">NBRC 16205</strain>
    </source>
</reference>
<evidence type="ECO:0000313" key="2">
    <source>
        <dbReference type="EMBL" id="GEL25634.1"/>
    </source>
</evidence>
<dbReference type="CDD" id="cd03024">
    <property type="entry name" value="DsbA_FrnE"/>
    <property type="match status" value="1"/>
</dbReference>
<dbReference type="PANTHER" id="PTHR13887:SF41">
    <property type="entry name" value="THIOREDOXIN SUPERFAMILY PROTEIN"/>
    <property type="match status" value="1"/>
</dbReference>
<dbReference type="AlphaFoldDB" id="A0A511DPB0"/>
<protein>
    <submittedName>
        <fullName evidence="2">DSBA oxidoreductase</fullName>
    </submittedName>
</protein>
<evidence type="ECO:0000313" key="3">
    <source>
        <dbReference type="Proteomes" id="UP000321685"/>
    </source>
</evidence>
<name>A0A511DPB0_9PSEU</name>
<accession>A0A511DPB0</accession>
<dbReference type="GO" id="GO:0016491">
    <property type="term" value="F:oxidoreductase activity"/>
    <property type="evidence" value="ECO:0007669"/>
    <property type="project" value="InterPro"/>
</dbReference>
<dbReference type="Gene3D" id="3.40.30.10">
    <property type="entry name" value="Glutaredoxin"/>
    <property type="match status" value="1"/>
</dbReference>
<comment type="caution">
    <text evidence="2">The sequence shown here is derived from an EMBL/GenBank/DDBJ whole genome shotgun (WGS) entry which is preliminary data.</text>
</comment>
<dbReference type="Pfam" id="PF01323">
    <property type="entry name" value="DSBA"/>
    <property type="match status" value="1"/>
</dbReference>
<proteinExistence type="predicted"/>
<dbReference type="EMBL" id="BJVJ01000059">
    <property type="protein sequence ID" value="GEL25634.1"/>
    <property type="molecule type" value="Genomic_DNA"/>
</dbReference>
<sequence>MEQHTADRLVIDVWADVVCPFCYLGHAALDRAIEGVAQRDAVDVRYRSFQLDPDLPDDTAVPVAEYLASKGLAAGEHSDEMHDRIRAQGAALGIEFRFDRALMANTRAAHRMVHLAGESQRSAAMVERLYRAQFTEGARVGDHDTLVGLAAEAGVDAGAARDVLDGRRFDDEIDADVVRAAKLGVTGVPFVVLGGTHAVSGAQPVELFGRALDAAWDAAWETSRG</sequence>